<feature type="domain" description="RNA-binding S4" evidence="4">
    <location>
        <begin position="6"/>
        <end position="71"/>
    </location>
</feature>
<dbReference type="InterPro" id="IPR047048">
    <property type="entry name" value="TlyA"/>
</dbReference>
<dbReference type="PROSITE" id="PS50889">
    <property type="entry name" value="S4"/>
    <property type="match status" value="1"/>
</dbReference>
<dbReference type="GO" id="GO:0008168">
    <property type="term" value="F:methyltransferase activity"/>
    <property type="evidence" value="ECO:0007669"/>
    <property type="project" value="UniProtKB-KW"/>
</dbReference>
<dbReference type="Pfam" id="PF01479">
    <property type="entry name" value="S4"/>
    <property type="match status" value="1"/>
</dbReference>
<comment type="similarity">
    <text evidence="2">Belongs to the TlyA family.</text>
</comment>
<dbReference type="Gene3D" id="3.40.50.150">
    <property type="entry name" value="Vaccinia Virus protein VP39"/>
    <property type="match status" value="1"/>
</dbReference>
<dbReference type="InterPro" id="IPR004538">
    <property type="entry name" value="Hemolysin_A/TlyA"/>
</dbReference>
<evidence type="ECO:0000256" key="3">
    <source>
        <dbReference type="PROSITE-ProRule" id="PRU00182"/>
    </source>
</evidence>
<keyword evidence="6" id="KW-1185">Reference proteome</keyword>
<dbReference type="GO" id="GO:0032259">
    <property type="term" value="P:methylation"/>
    <property type="evidence" value="ECO:0007669"/>
    <property type="project" value="UniProtKB-KW"/>
</dbReference>
<evidence type="ECO:0000256" key="1">
    <source>
        <dbReference type="ARBA" id="ARBA00022884"/>
    </source>
</evidence>
<keyword evidence="5" id="KW-0489">Methyltransferase</keyword>
<dbReference type="InterPro" id="IPR036986">
    <property type="entry name" value="S4_RNA-bd_sf"/>
</dbReference>
<dbReference type="PANTHER" id="PTHR32319:SF0">
    <property type="entry name" value="BACTERIAL HEMOLYSIN-LIKE PROTEIN"/>
    <property type="match status" value="1"/>
</dbReference>
<dbReference type="Gene3D" id="3.10.290.10">
    <property type="entry name" value="RNA-binding S4 domain"/>
    <property type="match status" value="1"/>
</dbReference>
<evidence type="ECO:0000256" key="2">
    <source>
        <dbReference type="ARBA" id="ARBA00029460"/>
    </source>
</evidence>
<dbReference type="PANTHER" id="PTHR32319">
    <property type="entry name" value="BACTERIAL HEMOLYSIN-LIKE PROTEIN"/>
    <property type="match status" value="1"/>
</dbReference>
<name>A0A0F6YMD7_9BACT</name>
<keyword evidence="1 3" id="KW-0694">RNA-binding</keyword>
<sequence>MSIRKQRVDVMLVERGLAPSRERARALVLAGIVYSGERRVEKAGDALAVDAPLEVRGADHPYVSRGGVKLEGALDALHVEPRGLVCADFGASTGGFTDCLLTRGAARVHAIDVGWGQLHPKLRNDPRVIVRERTNARHLRAGELGDAIDLVVIDASFIGLGKLLPAAREVLRDGGSILAMVKPQFEVDRRDLHKGVVRDAAARIAAIEKVEAEARALGLEVIGRCDSQLAGPDGNVEAFLHLRRPAA</sequence>
<dbReference type="KEGG" id="samy:DB32_007802"/>
<organism evidence="5 6">
    <name type="scientific">Sandaracinus amylolyticus</name>
    <dbReference type="NCBI Taxonomy" id="927083"/>
    <lineage>
        <taxon>Bacteria</taxon>
        <taxon>Pseudomonadati</taxon>
        <taxon>Myxococcota</taxon>
        <taxon>Polyangia</taxon>
        <taxon>Polyangiales</taxon>
        <taxon>Sandaracinaceae</taxon>
        <taxon>Sandaracinus</taxon>
    </lineage>
</organism>
<accession>A0A0F6YMD7</accession>
<dbReference type="RefSeq" id="WP_157070000.1">
    <property type="nucleotide sequence ID" value="NZ_CP011125.1"/>
</dbReference>
<dbReference type="Pfam" id="PF01728">
    <property type="entry name" value="FtsJ"/>
    <property type="match status" value="1"/>
</dbReference>
<dbReference type="AlphaFoldDB" id="A0A0F6YMD7"/>
<reference evidence="5 6" key="1">
    <citation type="submission" date="2015-03" db="EMBL/GenBank/DDBJ databases">
        <title>Genome assembly of Sandaracinus amylolyticus DSM 53668.</title>
        <authorList>
            <person name="Sharma G."/>
            <person name="Subramanian S."/>
        </authorList>
    </citation>
    <scope>NUCLEOTIDE SEQUENCE [LARGE SCALE GENOMIC DNA]</scope>
    <source>
        <strain evidence="5 6">DSM 53668</strain>
    </source>
</reference>
<dbReference type="SUPFAM" id="SSF55174">
    <property type="entry name" value="Alpha-L RNA-binding motif"/>
    <property type="match status" value="1"/>
</dbReference>
<dbReference type="PIRSF" id="PIRSF005578">
    <property type="entry name" value="TlyA"/>
    <property type="match status" value="1"/>
</dbReference>
<evidence type="ECO:0000313" key="6">
    <source>
        <dbReference type="Proteomes" id="UP000034883"/>
    </source>
</evidence>
<dbReference type="GO" id="GO:0003723">
    <property type="term" value="F:RNA binding"/>
    <property type="evidence" value="ECO:0007669"/>
    <property type="project" value="UniProtKB-KW"/>
</dbReference>
<proteinExistence type="inferred from homology"/>
<dbReference type="NCBIfam" id="TIGR00478">
    <property type="entry name" value="tly"/>
    <property type="match status" value="1"/>
</dbReference>
<dbReference type="OrthoDB" id="9784736at2"/>
<dbReference type="SMART" id="SM00363">
    <property type="entry name" value="S4"/>
    <property type="match status" value="1"/>
</dbReference>
<dbReference type="STRING" id="927083.DB32_007802"/>
<protein>
    <submittedName>
        <fullName evidence="5">RNA binding methyltransferase FtsJ like protein</fullName>
    </submittedName>
</protein>
<gene>
    <name evidence="5" type="ORF">DB32_007802</name>
</gene>
<dbReference type="CDD" id="cd00165">
    <property type="entry name" value="S4"/>
    <property type="match status" value="1"/>
</dbReference>
<dbReference type="EMBL" id="CP011125">
    <property type="protein sequence ID" value="AKF10653.1"/>
    <property type="molecule type" value="Genomic_DNA"/>
</dbReference>
<evidence type="ECO:0000259" key="4">
    <source>
        <dbReference type="SMART" id="SM00363"/>
    </source>
</evidence>
<dbReference type="InterPro" id="IPR029063">
    <property type="entry name" value="SAM-dependent_MTases_sf"/>
</dbReference>
<dbReference type="InterPro" id="IPR002942">
    <property type="entry name" value="S4_RNA-bd"/>
</dbReference>
<evidence type="ECO:0000313" key="5">
    <source>
        <dbReference type="EMBL" id="AKF10653.1"/>
    </source>
</evidence>
<dbReference type="SUPFAM" id="SSF53335">
    <property type="entry name" value="S-adenosyl-L-methionine-dependent methyltransferases"/>
    <property type="match status" value="1"/>
</dbReference>
<dbReference type="Proteomes" id="UP000034883">
    <property type="component" value="Chromosome"/>
</dbReference>
<keyword evidence="5" id="KW-0808">Transferase</keyword>
<dbReference type="InterPro" id="IPR002877">
    <property type="entry name" value="RNA_MeTrfase_FtsJ_dom"/>
</dbReference>